<comment type="caution">
    <text evidence="1">The sequence shown here is derived from an EMBL/GenBank/DDBJ whole genome shotgun (WGS) entry which is preliminary data.</text>
</comment>
<name>A0A5C7AFZ3_9FLAO</name>
<dbReference type="InterPro" id="IPR032342">
    <property type="entry name" value="DUF4861"/>
</dbReference>
<dbReference type="EMBL" id="VOSC01000030">
    <property type="protein sequence ID" value="TXE07247.1"/>
    <property type="molecule type" value="Genomic_DNA"/>
</dbReference>
<dbReference type="AlphaFoldDB" id="A0A5C7AFZ3"/>
<dbReference type="GO" id="GO:0005975">
    <property type="term" value="P:carbohydrate metabolic process"/>
    <property type="evidence" value="ECO:0007669"/>
    <property type="project" value="InterPro"/>
</dbReference>
<protein>
    <submittedName>
        <fullName evidence="1">DUF4861 domain-containing protein</fullName>
    </submittedName>
</protein>
<dbReference type="GO" id="GO:0030246">
    <property type="term" value="F:carbohydrate binding"/>
    <property type="evidence" value="ECO:0007669"/>
    <property type="project" value="InterPro"/>
</dbReference>
<sequence length="404" mass="46042">MNIKLNLVTLVSCLISLVLTSCESKNLNSYSITIKNNSNVSRAFETIEIWFEKLDLKLDKGETFEVYNTSGEIIRSQMIDTNLDTVYDYLVFQTTIEAKSTQVYTLQKAKKHNQLTNSISTTYCKFVPERMDDFAWENDIVAFRTYGPECQRLYEKGDPTGLISSGIDCWLKRVDYPIINKWYNNHKKGISYHQDHGEGLDNYHVGTTRGTGGTALICDSTNVLSENFTSWKIITNGPIRTIFELNYKPVDVCGTKASEKKTISIDLKSHFYKCEVSYTSNKQLEKASAGLALHKGKGIVKENKEEGWVSYWEPIDDSFLGTAVITKPNNIFSFDLDTSIDENESLNNVCIHSKLKDNSFTYWAGYGWKKQGEISSADDWYAHLKQTSIKINNPLEITLKRNKI</sequence>
<dbReference type="RefSeq" id="WP_147137224.1">
    <property type="nucleotide sequence ID" value="NZ_VOSC01000030.1"/>
</dbReference>
<dbReference type="OrthoDB" id="9800230at2"/>
<dbReference type="PROSITE" id="PS51257">
    <property type="entry name" value="PROKAR_LIPOPROTEIN"/>
    <property type="match status" value="1"/>
</dbReference>
<dbReference type="InterPro" id="IPR011013">
    <property type="entry name" value="Gal_mutarotase_sf_dom"/>
</dbReference>
<gene>
    <name evidence="1" type="ORF">FUA26_13580</name>
</gene>
<dbReference type="SUPFAM" id="SSF74650">
    <property type="entry name" value="Galactose mutarotase-like"/>
    <property type="match status" value="1"/>
</dbReference>
<evidence type="ECO:0000313" key="1">
    <source>
        <dbReference type="EMBL" id="TXE07247.1"/>
    </source>
</evidence>
<accession>A0A5C7AFZ3</accession>
<dbReference type="GO" id="GO:0003824">
    <property type="term" value="F:catalytic activity"/>
    <property type="evidence" value="ECO:0007669"/>
    <property type="project" value="InterPro"/>
</dbReference>
<evidence type="ECO:0000313" key="2">
    <source>
        <dbReference type="Proteomes" id="UP000321790"/>
    </source>
</evidence>
<organism evidence="1 2">
    <name type="scientific">Seonamhaeicola algicola</name>
    <dbReference type="NCBI Taxonomy" id="1719036"/>
    <lineage>
        <taxon>Bacteria</taxon>
        <taxon>Pseudomonadati</taxon>
        <taxon>Bacteroidota</taxon>
        <taxon>Flavobacteriia</taxon>
        <taxon>Flavobacteriales</taxon>
        <taxon>Flavobacteriaceae</taxon>
    </lineage>
</organism>
<dbReference type="Proteomes" id="UP000321790">
    <property type="component" value="Unassembled WGS sequence"/>
</dbReference>
<proteinExistence type="predicted"/>
<keyword evidence="2" id="KW-1185">Reference proteome</keyword>
<dbReference type="Pfam" id="PF16153">
    <property type="entry name" value="DUF4861"/>
    <property type="match status" value="1"/>
</dbReference>
<reference evidence="2" key="1">
    <citation type="submission" date="2019-08" db="EMBL/GenBank/DDBJ databases">
        <title>Seonamhaeicola sediminis sp. nov., isolated from marine sediment.</title>
        <authorList>
            <person name="Cao W.R."/>
        </authorList>
    </citation>
    <scope>NUCLEOTIDE SEQUENCE [LARGE SCALE GENOMIC DNA]</scope>
    <source>
        <strain evidence="2">Gy8</strain>
    </source>
</reference>